<dbReference type="EMBL" id="SDDZ01000019">
    <property type="protein sequence ID" value="RXJ44368.1"/>
    <property type="molecule type" value="Genomic_DNA"/>
</dbReference>
<dbReference type="Proteomes" id="UP000289792">
    <property type="component" value="Unassembled WGS sequence"/>
</dbReference>
<sequence>MDNKTHQNQPEVNALLNSEFLTEPTRKVLQERFEKVGTNRFFDDASFSLLSVVCDLLMDQDSENRMVNSAYAIDERLLHDKSDGWRYDSMPPDPVMYQLGLNGIKETASQLFDKKFIDLHKEQQIEILNAVQSGKVKDGIWKNLDSKIFFEELLAETAEIFFSHPTVQVSINYVGMADAKGWTKLKLNQSENLEN</sequence>
<protein>
    <submittedName>
        <fullName evidence="1">Gluconate 2-dehydrogenase subunit 3 family protein</fullName>
    </submittedName>
</protein>
<gene>
    <name evidence="1" type="ORF">ESZ48_18385</name>
</gene>
<reference evidence="1 2" key="1">
    <citation type="submission" date="2019-01" db="EMBL/GenBank/DDBJ databases">
        <title>Genome sequence of the Antarctic species Gelidibacter gilvus ACAM 158(T).</title>
        <authorList>
            <person name="Bowman J.P."/>
        </authorList>
    </citation>
    <scope>NUCLEOTIDE SEQUENCE [LARGE SCALE GENOMIC DNA]</scope>
    <source>
        <strain evidence="1 2">IC158</strain>
    </source>
</reference>
<proteinExistence type="predicted"/>
<evidence type="ECO:0000313" key="2">
    <source>
        <dbReference type="Proteomes" id="UP000289792"/>
    </source>
</evidence>
<evidence type="ECO:0000313" key="1">
    <source>
        <dbReference type="EMBL" id="RXJ44368.1"/>
    </source>
</evidence>
<dbReference type="AlphaFoldDB" id="A0A4Q0XB78"/>
<organism evidence="1 2">
    <name type="scientific">Gelidibacter gilvus</name>
    <dbReference type="NCBI Taxonomy" id="59602"/>
    <lineage>
        <taxon>Bacteria</taxon>
        <taxon>Pseudomonadati</taxon>
        <taxon>Bacteroidota</taxon>
        <taxon>Flavobacteriia</taxon>
        <taxon>Flavobacteriales</taxon>
        <taxon>Flavobacteriaceae</taxon>
        <taxon>Gelidibacter</taxon>
    </lineage>
</organism>
<name>A0A4Q0XB78_9FLAO</name>
<accession>A0A4Q0XB78</accession>
<comment type="caution">
    <text evidence="1">The sequence shown here is derived from an EMBL/GenBank/DDBJ whole genome shotgun (WGS) entry which is preliminary data.</text>
</comment>
<dbReference type="OrthoDB" id="63962at2"/>
<keyword evidence="2" id="KW-1185">Reference proteome</keyword>
<dbReference type="Pfam" id="PF13618">
    <property type="entry name" value="Gluconate_2-dh3"/>
    <property type="match status" value="1"/>
</dbReference>
<dbReference type="InterPro" id="IPR027056">
    <property type="entry name" value="Gluconate_2DH_su3"/>
</dbReference>
<dbReference type="RefSeq" id="WP_129018968.1">
    <property type="nucleotide sequence ID" value="NZ_SDDZ01000019.1"/>
</dbReference>